<name>A0A5A9X7U6_9BACT</name>
<keyword evidence="5" id="KW-1185">Reference proteome</keyword>
<dbReference type="InterPro" id="IPR050109">
    <property type="entry name" value="HTH-type_TetR-like_transc_reg"/>
</dbReference>
<dbReference type="EMBL" id="SRSD01000011">
    <property type="protein sequence ID" value="KAA0888269.1"/>
    <property type="molecule type" value="Genomic_DNA"/>
</dbReference>
<dbReference type="InterPro" id="IPR054422">
    <property type="entry name" value="TetR-like_HI_0893_C"/>
</dbReference>
<organism evidence="4 5">
    <name type="scientific">Oryzomonas rubra</name>
    <dbReference type="NCBI Taxonomy" id="2509454"/>
    <lineage>
        <taxon>Bacteria</taxon>
        <taxon>Pseudomonadati</taxon>
        <taxon>Thermodesulfobacteriota</taxon>
        <taxon>Desulfuromonadia</taxon>
        <taxon>Geobacterales</taxon>
        <taxon>Geobacteraceae</taxon>
        <taxon>Oryzomonas</taxon>
    </lineage>
</organism>
<dbReference type="AlphaFoldDB" id="A0A5A9X7U6"/>
<feature type="DNA-binding region" description="H-T-H motif" evidence="2">
    <location>
        <begin position="27"/>
        <end position="46"/>
    </location>
</feature>
<dbReference type="InterPro" id="IPR009057">
    <property type="entry name" value="Homeodomain-like_sf"/>
</dbReference>
<evidence type="ECO:0000259" key="3">
    <source>
        <dbReference type="PROSITE" id="PS50977"/>
    </source>
</evidence>
<dbReference type="PRINTS" id="PR00455">
    <property type="entry name" value="HTHTETR"/>
</dbReference>
<dbReference type="PANTHER" id="PTHR30055:SF207">
    <property type="entry name" value="HTH-TYPE TRANSCRIPTIONAL REPRESSOR FATR"/>
    <property type="match status" value="1"/>
</dbReference>
<dbReference type="SUPFAM" id="SSF46689">
    <property type="entry name" value="Homeodomain-like"/>
    <property type="match status" value="1"/>
</dbReference>
<dbReference type="Pfam" id="PF00440">
    <property type="entry name" value="TetR_N"/>
    <property type="match status" value="1"/>
</dbReference>
<gene>
    <name evidence="4" type="ORF">ET418_16140</name>
</gene>
<sequence length="192" mass="21991">MAKLDKRGEIVRAAVEIIADQGFHGSPMAMIAERAGVAAGTIYCYFESKDILIKELYREIEGRLLEALRVGYLTERPIRERFLHLGINFLKYFVAHPLESKYMEQFHNSPYGVDLRRGRFAKEFKDDDLLYLELFEQGVAQQVIKDLPPILLFALAFGPVITLTRDHILGFIELDDALIEKTIAACWDGIKR</sequence>
<dbReference type="GO" id="GO:0000976">
    <property type="term" value="F:transcription cis-regulatory region binding"/>
    <property type="evidence" value="ECO:0007669"/>
    <property type="project" value="TreeGrafter"/>
</dbReference>
<dbReference type="Proteomes" id="UP000324298">
    <property type="component" value="Unassembled WGS sequence"/>
</dbReference>
<dbReference type="Pfam" id="PF22604">
    <property type="entry name" value="TetR_HI_0893_C"/>
    <property type="match status" value="1"/>
</dbReference>
<dbReference type="OrthoDB" id="6430772at2"/>
<protein>
    <submittedName>
        <fullName evidence="4">TetR/AcrR family transcriptional regulator</fullName>
    </submittedName>
</protein>
<dbReference type="Gene3D" id="1.10.357.10">
    <property type="entry name" value="Tetracycline Repressor, domain 2"/>
    <property type="match status" value="1"/>
</dbReference>
<comment type="caution">
    <text evidence="4">The sequence shown here is derived from an EMBL/GenBank/DDBJ whole genome shotgun (WGS) entry which is preliminary data.</text>
</comment>
<evidence type="ECO:0000256" key="1">
    <source>
        <dbReference type="ARBA" id="ARBA00023125"/>
    </source>
</evidence>
<evidence type="ECO:0000313" key="4">
    <source>
        <dbReference type="EMBL" id="KAA0888269.1"/>
    </source>
</evidence>
<feature type="domain" description="HTH tetR-type" evidence="3">
    <location>
        <begin position="4"/>
        <end position="64"/>
    </location>
</feature>
<accession>A0A5A9X7U6</accession>
<dbReference type="PANTHER" id="PTHR30055">
    <property type="entry name" value="HTH-TYPE TRANSCRIPTIONAL REGULATOR RUTR"/>
    <property type="match status" value="1"/>
</dbReference>
<proteinExistence type="predicted"/>
<keyword evidence="1 2" id="KW-0238">DNA-binding</keyword>
<evidence type="ECO:0000256" key="2">
    <source>
        <dbReference type="PROSITE-ProRule" id="PRU00335"/>
    </source>
</evidence>
<reference evidence="4 5" key="1">
    <citation type="submission" date="2019-04" db="EMBL/GenBank/DDBJ databases">
        <title>Geobacter ruber sp. nov., ferric-reducing bacteria isolated from paddy soil.</title>
        <authorList>
            <person name="Xu Z."/>
            <person name="Masuda Y."/>
            <person name="Itoh H."/>
            <person name="Senoo K."/>
        </authorList>
    </citation>
    <scope>NUCLEOTIDE SEQUENCE [LARGE SCALE GENOMIC DNA]</scope>
    <source>
        <strain evidence="4 5">Red88</strain>
    </source>
</reference>
<dbReference type="InterPro" id="IPR001647">
    <property type="entry name" value="HTH_TetR"/>
</dbReference>
<evidence type="ECO:0000313" key="5">
    <source>
        <dbReference type="Proteomes" id="UP000324298"/>
    </source>
</evidence>
<dbReference type="GO" id="GO:0003700">
    <property type="term" value="F:DNA-binding transcription factor activity"/>
    <property type="evidence" value="ECO:0007669"/>
    <property type="project" value="TreeGrafter"/>
</dbReference>
<dbReference type="PROSITE" id="PS50977">
    <property type="entry name" value="HTH_TETR_2"/>
    <property type="match status" value="1"/>
</dbReference>
<dbReference type="RefSeq" id="WP_149309349.1">
    <property type="nucleotide sequence ID" value="NZ_SRSD01000011.1"/>
</dbReference>